<dbReference type="GO" id="GO:0016020">
    <property type="term" value="C:membrane"/>
    <property type="evidence" value="ECO:0007669"/>
    <property type="project" value="UniProtKB-SubCell"/>
</dbReference>
<evidence type="ECO:0000256" key="5">
    <source>
        <dbReference type="ARBA" id="ARBA00023180"/>
    </source>
</evidence>
<evidence type="ECO:0000256" key="2">
    <source>
        <dbReference type="ARBA" id="ARBA00022676"/>
    </source>
</evidence>
<dbReference type="OrthoDB" id="17458at2759"/>
<keyword evidence="7" id="KW-1185">Reference proteome</keyword>
<gene>
    <name evidence="6" type="ORF">FRX31_016970</name>
</gene>
<dbReference type="PANTHER" id="PTHR31042">
    <property type="entry name" value="CORE-2/I-BRANCHING BETA-1,6-N-ACETYLGLUCOSAMINYLTRANSFERASE FAMILY PROTEIN-RELATED"/>
    <property type="match status" value="1"/>
</dbReference>
<evidence type="ECO:0000256" key="1">
    <source>
        <dbReference type="ARBA" id="ARBA00004606"/>
    </source>
</evidence>
<comment type="caution">
    <text evidence="6">The sequence shown here is derived from an EMBL/GenBank/DDBJ whole genome shotgun (WGS) entry which is preliminary data.</text>
</comment>
<keyword evidence="4" id="KW-0472">Membrane</keyword>
<dbReference type="InterPro" id="IPR036388">
    <property type="entry name" value="WH-like_DNA-bd_sf"/>
</dbReference>
<keyword evidence="3 6" id="KW-0808">Transferase</keyword>
<proteinExistence type="predicted"/>
<dbReference type="InterPro" id="IPR036866">
    <property type="entry name" value="RibonucZ/Hydroxyglut_hydro"/>
</dbReference>
<protein>
    <submittedName>
        <fullName evidence="6">Glycosyltransferase bc10</fullName>
    </submittedName>
</protein>
<dbReference type="InterPro" id="IPR044174">
    <property type="entry name" value="BC10-like"/>
</dbReference>
<comment type="subcellular location">
    <subcellularLocation>
        <location evidence="1">Membrane</location>
        <topology evidence="1">Single-pass type II membrane protein</topology>
    </subcellularLocation>
</comment>
<dbReference type="Pfam" id="PF02485">
    <property type="entry name" value="Branch"/>
    <property type="match status" value="1"/>
</dbReference>
<dbReference type="PANTHER" id="PTHR31042:SF77">
    <property type="entry name" value="GLYCOSYLTRANSFERASE"/>
    <property type="match status" value="1"/>
</dbReference>
<name>A0A7J6W967_THATH</name>
<dbReference type="AlphaFoldDB" id="A0A7J6W967"/>
<dbReference type="EMBL" id="JABWDY010020045">
    <property type="protein sequence ID" value="KAF5193443.1"/>
    <property type="molecule type" value="Genomic_DNA"/>
</dbReference>
<dbReference type="FunFam" id="1.10.10.10:FF:000534">
    <property type="entry name" value="Metallo-hydrolase/oxidoreductase superfamily protein"/>
    <property type="match status" value="1"/>
</dbReference>
<dbReference type="InterPro" id="IPR003406">
    <property type="entry name" value="Glyco_trans_14"/>
</dbReference>
<dbReference type="Gene3D" id="1.10.10.10">
    <property type="entry name" value="Winged helix-like DNA-binding domain superfamily/Winged helix DNA-binding domain"/>
    <property type="match status" value="1"/>
</dbReference>
<accession>A0A7J6W967</accession>
<evidence type="ECO:0000256" key="4">
    <source>
        <dbReference type="ARBA" id="ARBA00023136"/>
    </source>
</evidence>
<evidence type="ECO:0000313" key="6">
    <source>
        <dbReference type="EMBL" id="KAF5193443.1"/>
    </source>
</evidence>
<dbReference type="Proteomes" id="UP000554482">
    <property type="component" value="Unassembled WGS sequence"/>
</dbReference>
<keyword evidence="2" id="KW-0328">Glycosyltransferase</keyword>
<evidence type="ECO:0000313" key="7">
    <source>
        <dbReference type="Proteomes" id="UP000554482"/>
    </source>
</evidence>
<dbReference type="Gene3D" id="3.60.15.10">
    <property type="entry name" value="Ribonuclease Z/Hydroxyacylglutathione hydrolase-like"/>
    <property type="match status" value="1"/>
</dbReference>
<dbReference type="SUPFAM" id="SSF56281">
    <property type="entry name" value="Metallo-hydrolase/oxidoreductase"/>
    <property type="match status" value="1"/>
</dbReference>
<reference evidence="6 7" key="1">
    <citation type="submission" date="2020-06" db="EMBL/GenBank/DDBJ databases">
        <title>Transcriptomic and genomic resources for Thalictrum thalictroides and T. hernandezii: Facilitating candidate gene discovery in an emerging model plant lineage.</title>
        <authorList>
            <person name="Arias T."/>
            <person name="Riano-Pachon D.M."/>
            <person name="Di Stilio V.S."/>
        </authorList>
    </citation>
    <scope>NUCLEOTIDE SEQUENCE [LARGE SCALE GENOMIC DNA]</scope>
    <source>
        <strain evidence="7">cv. WT478/WT964</strain>
        <tissue evidence="6">Leaves</tissue>
    </source>
</reference>
<organism evidence="6 7">
    <name type="scientific">Thalictrum thalictroides</name>
    <name type="common">Rue-anemone</name>
    <name type="synonym">Anemone thalictroides</name>
    <dbReference type="NCBI Taxonomy" id="46969"/>
    <lineage>
        <taxon>Eukaryota</taxon>
        <taxon>Viridiplantae</taxon>
        <taxon>Streptophyta</taxon>
        <taxon>Embryophyta</taxon>
        <taxon>Tracheophyta</taxon>
        <taxon>Spermatophyta</taxon>
        <taxon>Magnoliopsida</taxon>
        <taxon>Ranunculales</taxon>
        <taxon>Ranunculaceae</taxon>
        <taxon>Thalictroideae</taxon>
        <taxon>Thalictrum</taxon>
    </lineage>
</organism>
<keyword evidence="5" id="KW-0325">Glycoprotein</keyword>
<sequence>MDCGKEKRAKMDYCGLSIIQKCNPDAILIAHENTMKRIGKDDWSLGYTTVSGAEEICIGGQRLNVIFAPGHTDGHMALLHASTHSLIVGDHCVGQGSALLDVNSGGNMKDYFDTTYKFLKLSPHALIPMHGRVNMWPKNMLCGYLKNRRNRESSILKAIESGSETLFDIVAKTYCDVNPSLWVPASWNVRLHVEYLAQQQRLPKDFSLENFNCSCVEFADKVGSNISGRRDVSSSLSWLSPPKTPPLPPVPPVESSTLMHDMDDEELFWRASMVPKISSYPYEYIPKVAFMFLTKGPLPFGPLWEKFFKGYESHYSIYVHSHPDFKDAKTPKDSVFYNRRIPSKPVQWGTFLLVEAERRLLANALLDFSNQRFVLLSESCIPLFNFTTVYNYLINSTHSFLSSVDDPRISGRGRYKKEMLPKITLSDWRKGSQWFELQRNLAIDVVSDCIYYPIFQEYCTKPCFMDEHYIPTLVNMIKPELNSNRSITWVDWSKPSPHPGKFSAINITVEFIHHMRYGSNCTYNGKNTSICSLFARKFVPNALEKLLGFAPMLLGFNH</sequence>
<evidence type="ECO:0000256" key="3">
    <source>
        <dbReference type="ARBA" id="ARBA00022679"/>
    </source>
</evidence>
<dbReference type="GO" id="GO:0016757">
    <property type="term" value="F:glycosyltransferase activity"/>
    <property type="evidence" value="ECO:0007669"/>
    <property type="project" value="UniProtKB-KW"/>
</dbReference>